<evidence type="ECO:0000256" key="4">
    <source>
        <dbReference type="ARBA" id="ARBA00022729"/>
    </source>
</evidence>
<dbReference type="GO" id="GO:0019838">
    <property type="term" value="F:growth factor binding"/>
    <property type="evidence" value="ECO:0007669"/>
    <property type="project" value="UniProtKB-KW"/>
</dbReference>
<evidence type="ECO:0000256" key="6">
    <source>
        <dbReference type="ARBA" id="ARBA00023183"/>
    </source>
</evidence>
<protein>
    <submittedName>
        <fullName evidence="9">Fibroblast growth factor binding protein 3</fullName>
    </submittedName>
</protein>
<keyword evidence="5" id="KW-1015">Disulfide bond</keyword>
<dbReference type="GO" id="GO:0005576">
    <property type="term" value="C:extracellular region"/>
    <property type="evidence" value="ECO:0007669"/>
    <property type="project" value="UniProtKB-SubCell"/>
</dbReference>
<organism evidence="9">
    <name type="scientific">Xenopus tropicalis</name>
    <name type="common">Western clawed frog</name>
    <name type="synonym">Silurana tropicalis</name>
    <dbReference type="NCBI Taxonomy" id="8364"/>
    <lineage>
        <taxon>Eukaryota</taxon>
        <taxon>Metazoa</taxon>
        <taxon>Chordata</taxon>
        <taxon>Craniata</taxon>
        <taxon>Vertebrata</taxon>
        <taxon>Euteleostomi</taxon>
        <taxon>Amphibia</taxon>
        <taxon>Batrachia</taxon>
        <taxon>Anura</taxon>
        <taxon>Pipoidea</taxon>
        <taxon>Pipidae</taxon>
        <taxon>Xenopodinae</taxon>
        <taxon>Xenopus</taxon>
        <taxon>Silurana</taxon>
    </lineage>
</organism>
<evidence type="ECO:0000256" key="8">
    <source>
        <dbReference type="SAM" id="Phobius"/>
    </source>
</evidence>
<comment type="subcellular location">
    <subcellularLocation>
        <location evidence="1">Secreted</location>
    </subcellularLocation>
</comment>
<dbReference type="AlphaFoldDB" id="A0A6I8Q3H2"/>
<feature type="region of interest" description="Disordered" evidence="7">
    <location>
        <begin position="187"/>
        <end position="253"/>
    </location>
</feature>
<dbReference type="Pfam" id="PF06473">
    <property type="entry name" value="FGF-BP1"/>
    <property type="match status" value="1"/>
</dbReference>
<reference evidence="9" key="1">
    <citation type="journal article" date="2010" name="Science">
        <title>The genome of the Western clawed frog Xenopus tropicalis.</title>
        <authorList>
            <person name="Hellsten U."/>
            <person name="Harland R.M."/>
            <person name="Gilchrist M.J."/>
            <person name="Hendrix D."/>
            <person name="Jurka J."/>
            <person name="Kapitonov V."/>
            <person name="Ovcharenko I."/>
            <person name="Putnam N.H."/>
            <person name="Shu S."/>
            <person name="Taher L."/>
            <person name="Blitz I.L."/>
            <person name="Blumberg B."/>
            <person name="Dichmann D.S."/>
            <person name="Dubchak I."/>
            <person name="Amaya E."/>
            <person name="Detter J.C."/>
            <person name="Fletcher R."/>
            <person name="Gerhard D.S."/>
            <person name="Goodstein D."/>
            <person name="Graves T."/>
            <person name="Grigoriev I.V."/>
            <person name="Grimwood J."/>
            <person name="Kawashima T."/>
            <person name="Lindquist E."/>
            <person name="Lucas S.M."/>
            <person name="Mead P.E."/>
            <person name="Mitros T."/>
            <person name="Ogino H."/>
            <person name="Ohta Y."/>
            <person name="Poliakov A.V."/>
            <person name="Pollet N."/>
            <person name="Robert J."/>
            <person name="Salamov A."/>
            <person name="Sater A.K."/>
            <person name="Schmutz J."/>
            <person name="Terry A."/>
            <person name="Vize P.D."/>
            <person name="Warren W.C."/>
            <person name="Wells D."/>
            <person name="Wills A."/>
            <person name="Wilson R.K."/>
            <person name="Zimmerman L.B."/>
            <person name="Zorn A.M."/>
            <person name="Grainger R."/>
            <person name="Grammer T."/>
            <person name="Khokha M.K."/>
            <person name="Richardson P.M."/>
            <person name="Rokhsar D.S."/>
        </authorList>
    </citation>
    <scope>NUCLEOTIDE SEQUENCE [LARGE SCALE GENOMIC DNA]</scope>
    <source>
        <strain evidence="9">Nigerian</strain>
    </source>
</reference>
<feature type="transmembrane region" description="Helical" evidence="8">
    <location>
        <begin position="45"/>
        <end position="65"/>
    </location>
</feature>
<evidence type="ECO:0000256" key="3">
    <source>
        <dbReference type="ARBA" id="ARBA00022525"/>
    </source>
</evidence>
<keyword evidence="4" id="KW-0732">Signal</keyword>
<dbReference type="Bgee" id="ENSXETG00000039895">
    <property type="expression patterns" value="Expressed in testis and 4 other cell types or tissues"/>
</dbReference>
<gene>
    <name evidence="9" type="primary">fgfbp3</name>
</gene>
<dbReference type="GeneTree" id="ENSGT00940000154372"/>
<name>A0A6I8Q3H2_XENTR</name>
<dbReference type="InParanoid" id="A0A6I8Q3H2"/>
<dbReference type="FunCoup" id="A0A6I8Q3H2">
    <property type="interactions" value="80"/>
</dbReference>
<feature type="compositionally biased region" description="Basic and acidic residues" evidence="7">
    <location>
        <begin position="196"/>
        <end position="212"/>
    </location>
</feature>
<evidence type="ECO:0000256" key="2">
    <source>
        <dbReference type="ARBA" id="ARBA00008326"/>
    </source>
</evidence>
<feature type="compositionally biased region" description="Basic residues" evidence="7">
    <location>
        <begin position="224"/>
        <end position="236"/>
    </location>
</feature>
<reference evidence="9" key="2">
    <citation type="submission" date="2020-05" db="UniProtKB">
        <authorList>
            <consortium name="Ensembl"/>
        </authorList>
    </citation>
    <scope>IDENTIFICATION</scope>
</reference>
<proteinExistence type="inferred from homology"/>
<accession>A0A6I8Q3H2</accession>
<evidence type="ECO:0000256" key="7">
    <source>
        <dbReference type="SAM" id="MobiDB-lite"/>
    </source>
</evidence>
<dbReference type="Ensembl" id="ENSXETT00000096958">
    <property type="protein sequence ID" value="ENSXETP00000066877"/>
    <property type="gene ID" value="ENSXETG00000039895"/>
</dbReference>
<keyword evidence="8" id="KW-1133">Transmembrane helix</keyword>
<comment type="similarity">
    <text evidence="2">Belongs to the fibroblast growth factor-binding protein family.</text>
</comment>
<keyword evidence="8" id="KW-0812">Transmembrane</keyword>
<dbReference type="PANTHER" id="PTHR15258">
    <property type="entry name" value="FGF BINDING PROTEIN-RELATED"/>
    <property type="match status" value="1"/>
</dbReference>
<keyword evidence="6" id="KW-0340">Growth factor binding</keyword>
<dbReference type="InterPro" id="IPR010510">
    <property type="entry name" value="FGF1-bd"/>
</dbReference>
<sequence>MLIGKPNSTEFWNAWYSALTLVKIIDAWMLLNYKPSVISTNEMRLSHVISFLSFVICLIPAPGVLGKNEKAPSKRGEKQAFAPSGQFSTKHQHECTWEITGDQIVNFTVLCNQQGVNSYNCTYTGEPLKCPSYKTKAKQYWKQILGKFKKVKNACEEKILRSRICKKSAAVESQLTKVDVGADEQGKNIKTKGKTHIKESAKGAEQRPKSPEVSEDDGGDQKSSSKKRKPASKSNHKPSPPTPSTLPSLATAAREVNDDIIELNEDLAETYCAEKWHSLCSFFVNFWNG</sequence>
<keyword evidence="8" id="KW-0472">Membrane</keyword>
<feature type="transmembrane region" description="Helical" evidence="8">
    <location>
        <begin position="12"/>
        <end position="33"/>
    </location>
</feature>
<evidence type="ECO:0000256" key="1">
    <source>
        <dbReference type="ARBA" id="ARBA00004613"/>
    </source>
</evidence>
<dbReference type="PANTHER" id="PTHR15258:SF3">
    <property type="entry name" value="FIBROBLAST GROWTH FACTOR-BINDING PROTEIN 3"/>
    <property type="match status" value="1"/>
</dbReference>
<evidence type="ECO:0000313" key="9">
    <source>
        <dbReference type="Ensembl" id="ENSXETP00000066877"/>
    </source>
</evidence>
<keyword evidence="3" id="KW-0964">Secreted</keyword>
<evidence type="ECO:0000256" key="5">
    <source>
        <dbReference type="ARBA" id="ARBA00023157"/>
    </source>
</evidence>